<organism evidence="2 3">
    <name type="scientific">Agromyces humatus</name>
    <dbReference type="NCBI Taxonomy" id="279573"/>
    <lineage>
        <taxon>Bacteria</taxon>
        <taxon>Bacillati</taxon>
        <taxon>Actinomycetota</taxon>
        <taxon>Actinomycetes</taxon>
        <taxon>Micrococcales</taxon>
        <taxon>Microbacteriaceae</taxon>
        <taxon>Agromyces</taxon>
    </lineage>
</organism>
<accession>A0ABN2KMR2</accession>
<dbReference type="RefSeq" id="WP_232497858.1">
    <property type="nucleotide sequence ID" value="NZ_BAAANH010000004.1"/>
</dbReference>
<keyword evidence="1" id="KW-1133">Transmembrane helix</keyword>
<keyword evidence="1" id="KW-0472">Membrane</keyword>
<comment type="caution">
    <text evidence="2">The sequence shown here is derived from an EMBL/GenBank/DDBJ whole genome shotgun (WGS) entry which is preliminary data.</text>
</comment>
<reference evidence="2 3" key="1">
    <citation type="journal article" date="2019" name="Int. J. Syst. Evol. Microbiol.">
        <title>The Global Catalogue of Microorganisms (GCM) 10K type strain sequencing project: providing services to taxonomists for standard genome sequencing and annotation.</title>
        <authorList>
            <consortium name="The Broad Institute Genomics Platform"/>
            <consortium name="The Broad Institute Genome Sequencing Center for Infectious Disease"/>
            <person name="Wu L."/>
            <person name="Ma J."/>
        </authorList>
    </citation>
    <scope>NUCLEOTIDE SEQUENCE [LARGE SCALE GENOMIC DNA]</scope>
    <source>
        <strain evidence="2 3">JCM 14319</strain>
    </source>
</reference>
<feature type="transmembrane region" description="Helical" evidence="1">
    <location>
        <begin position="75"/>
        <end position="94"/>
    </location>
</feature>
<protein>
    <submittedName>
        <fullName evidence="2">DUF4260 domain-containing protein</fullName>
    </submittedName>
</protein>
<evidence type="ECO:0000313" key="3">
    <source>
        <dbReference type="Proteomes" id="UP001500506"/>
    </source>
</evidence>
<dbReference type="InterPro" id="IPR025356">
    <property type="entry name" value="DUF4260"/>
</dbReference>
<keyword evidence="3" id="KW-1185">Reference proteome</keyword>
<evidence type="ECO:0000313" key="2">
    <source>
        <dbReference type="EMBL" id="GAA1760373.1"/>
    </source>
</evidence>
<dbReference type="EMBL" id="BAAANH010000004">
    <property type="protein sequence ID" value="GAA1760373.1"/>
    <property type="molecule type" value="Genomic_DNA"/>
</dbReference>
<sequence>MSTSTDATAPRDDTRDGVNAVQRLEGGMITALSITATLIIDPALWWMPLATFLLFDLSMLGYVRSPAAGAITYNLVHNYAGPAALGVVALALTATGALPALATWSGIIASAWAFHVGVDRMLGYGLKLPDAFGHTHMGWIGRRPERRVSTASNTRAG</sequence>
<feature type="transmembrane region" description="Helical" evidence="1">
    <location>
        <begin position="100"/>
        <end position="118"/>
    </location>
</feature>
<dbReference type="Pfam" id="PF14079">
    <property type="entry name" value="DUF4260"/>
    <property type="match status" value="1"/>
</dbReference>
<dbReference type="Proteomes" id="UP001500506">
    <property type="component" value="Unassembled WGS sequence"/>
</dbReference>
<name>A0ABN2KMR2_9MICO</name>
<gene>
    <name evidence="2" type="ORF">GCM10009747_19280</name>
</gene>
<evidence type="ECO:0000256" key="1">
    <source>
        <dbReference type="SAM" id="Phobius"/>
    </source>
</evidence>
<keyword evidence="1" id="KW-0812">Transmembrane</keyword>
<proteinExistence type="predicted"/>
<feature type="transmembrane region" description="Helical" evidence="1">
    <location>
        <begin position="43"/>
        <end position="63"/>
    </location>
</feature>